<dbReference type="InterPro" id="IPR036398">
    <property type="entry name" value="CA_dom_sf"/>
</dbReference>
<dbReference type="InterPro" id="IPR023561">
    <property type="entry name" value="Carbonic_anhydrase_a-class"/>
</dbReference>
<name>A0A0D2L910_9CHLO</name>
<dbReference type="KEGG" id="mng:MNEG_4633"/>
<accession>A0A0D2L910</accession>
<keyword evidence="9" id="KW-1185">Reference proteome</keyword>
<evidence type="ECO:0000256" key="2">
    <source>
        <dbReference type="ARBA" id="ARBA00012925"/>
    </source>
</evidence>
<dbReference type="RefSeq" id="XP_013902348.1">
    <property type="nucleotide sequence ID" value="XM_014046894.1"/>
</dbReference>
<dbReference type="PANTHER" id="PTHR18952:SF265">
    <property type="entry name" value="CARBONIC ANHYDRASE"/>
    <property type="match status" value="1"/>
</dbReference>
<dbReference type="EMBL" id="KK100872">
    <property type="protein sequence ID" value="KIZ03329.1"/>
    <property type="molecule type" value="Genomic_DNA"/>
</dbReference>
<sequence length="339" mass="35966">MQMNRTSAQCRTFRGPGRASRRSAVVFSAASEQPTLWTPPAAGVAQPGPIQLGRPGEPGGPTRRGLMQSLLLGGAIAACPCCVGDAQASGNAKFDYGTLSGPISWGGTCSSGLRQSPINIPAKAIRTSTTTRAAAACRPAQVDVRGYKPVKPMILNTGVGTMQVNFAKGTQTLVCGGADLELLQFHFHTPSEHAFDGERTAMEVHLVHRNMATGQLSVLGVMLEVGNTPNPALFTALKYAPAEARKEAQCPITIDPKQLLPRGQNNWQYVRYTGSLTTPGCSEGVEWYVMLQPTTVTPEQVLGFATYASGGKSLAQNSRPLQPLNGRAFDLQYDCSFGA</sequence>
<keyword evidence="5 8" id="KW-0456">Lyase</keyword>
<protein>
    <recommendedName>
        <fullName evidence="2">carbonic anhydrase</fullName>
        <ecNumber evidence="2">4.2.1.1</ecNumber>
    </recommendedName>
</protein>
<dbReference type="Proteomes" id="UP000054498">
    <property type="component" value="Unassembled WGS sequence"/>
</dbReference>
<feature type="domain" description="Alpha-carbonic anhydrase" evidence="7">
    <location>
        <begin position="92"/>
        <end position="333"/>
    </location>
</feature>
<keyword evidence="4" id="KW-0862">Zinc</keyword>
<dbReference type="InterPro" id="IPR041891">
    <property type="entry name" value="Alpha_CA_prokaryot-like"/>
</dbReference>
<evidence type="ECO:0000256" key="3">
    <source>
        <dbReference type="ARBA" id="ARBA00022723"/>
    </source>
</evidence>
<evidence type="ECO:0000256" key="4">
    <source>
        <dbReference type="ARBA" id="ARBA00022833"/>
    </source>
</evidence>
<dbReference type="CDD" id="cd03124">
    <property type="entry name" value="alpha_CA_prokaryotic_like"/>
    <property type="match status" value="1"/>
</dbReference>
<organism evidence="8 9">
    <name type="scientific">Monoraphidium neglectum</name>
    <dbReference type="NCBI Taxonomy" id="145388"/>
    <lineage>
        <taxon>Eukaryota</taxon>
        <taxon>Viridiplantae</taxon>
        <taxon>Chlorophyta</taxon>
        <taxon>core chlorophytes</taxon>
        <taxon>Chlorophyceae</taxon>
        <taxon>CS clade</taxon>
        <taxon>Sphaeropleales</taxon>
        <taxon>Selenastraceae</taxon>
        <taxon>Monoraphidium</taxon>
    </lineage>
</organism>
<keyword evidence="3" id="KW-0479">Metal-binding</keyword>
<evidence type="ECO:0000256" key="6">
    <source>
        <dbReference type="ARBA" id="ARBA00048348"/>
    </source>
</evidence>
<dbReference type="EC" id="4.2.1.1" evidence="2"/>
<dbReference type="GO" id="GO:0004089">
    <property type="term" value="F:carbonate dehydratase activity"/>
    <property type="evidence" value="ECO:0007669"/>
    <property type="project" value="UniProtKB-EC"/>
</dbReference>
<dbReference type="PANTHER" id="PTHR18952">
    <property type="entry name" value="CARBONIC ANHYDRASE"/>
    <property type="match status" value="1"/>
</dbReference>
<dbReference type="GO" id="GO:0008270">
    <property type="term" value="F:zinc ion binding"/>
    <property type="evidence" value="ECO:0007669"/>
    <property type="project" value="InterPro"/>
</dbReference>
<dbReference type="AlphaFoldDB" id="A0A0D2L910"/>
<evidence type="ECO:0000313" key="9">
    <source>
        <dbReference type="Proteomes" id="UP000054498"/>
    </source>
</evidence>
<dbReference type="InterPro" id="IPR001148">
    <property type="entry name" value="CA_dom"/>
</dbReference>
<dbReference type="STRING" id="145388.A0A0D2L910"/>
<dbReference type="SUPFAM" id="SSF51069">
    <property type="entry name" value="Carbonic anhydrase"/>
    <property type="match status" value="1"/>
</dbReference>
<comment type="similarity">
    <text evidence="1">Belongs to the alpha-carbonic anhydrase family.</text>
</comment>
<reference evidence="8 9" key="1">
    <citation type="journal article" date="2013" name="BMC Genomics">
        <title>Reconstruction of the lipid metabolism for the microalga Monoraphidium neglectum from its genome sequence reveals characteristics suitable for biofuel production.</title>
        <authorList>
            <person name="Bogen C."/>
            <person name="Al-Dilaimi A."/>
            <person name="Albersmeier A."/>
            <person name="Wichmann J."/>
            <person name="Grundmann M."/>
            <person name="Rupp O."/>
            <person name="Lauersen K.J."/>
            <person name="Blifernez-Klassen O."/>
            <person name="Kalinowski J."/>
            <person name="Goesmann A."/>
            <person name="Mussgnug J.H."/>
            <person name="Kruse O."/>
        </authorList>
    </citation>
    <scope>NUCLEOTIDE SEQUENCE [LARGE SCALE GENOMIC DNA]</scope>
    <source>
        <strain evidence="8 9">SAG 48.87</strain>
    </source>
</reference>
<dbReference type="SMART" id="SM01057">
    <property type="entry name" value="Carb_anhydrase"/>
    <property type="match status" value="1"/>
</dbReference>
<dbReference type="GeneID" id="25737510"/>
<evidence type="ECO:0000256" key="1">
    <source>
        <dbReference type="ARBA" id="ARBA00010718"/>
    </source>
</evidence>
<evidence type="ECO:0000313" key="8">
    <source>
        <dbReference type="EMBL" id="KIZ03329.1"/>
    </source>
</evidence>
<evidence type="ECO:0000256" key="5">
    <source>
        <dbReference type="ARBA" id="ARBA00023239"/>
    </source>
</evidence>
<proteinExistence type="inferred from homology"/>
<dbReference type="OrthoDB" id="429145at2759"/>
<comment type="catalytic activity">
    <reaction evidence="6">
        <text>hydrogencarbonate + H(+) = CO2 + H2O</text>
        <dbReference type="Rhea" id="RHEA:10748"/>
        <dbReference type="ChEBI" id="CHEBI:15377"/>
        <dbReference type="ChEBI" id="CHEBI:15378"/>
        <dbReference type="ChEBI" id="CHEBI:16526"/>
        <dbReference type="ChEBI" id="CHEBI:17544"/>
        <dbReference type="EC" id="4.2.1.1"/>
    </reaction>
</comment>
<dbReference type="Gene3D" id="3.10.200.10">
    <property type="entry name" value="Alpha carbonic anhydrase"/>
    <property type="match status" value="1"/>
</dbReference>
<dbReference type="PROSITE" id="PS51144">
    <property type="entry name" value="ALPHA_CA_2"/>
    <property type="match status" value="1"/>
</dbReference>
<dbReference type="Pfam" id="PF00194">
    <property type="entry name" value="Carb_anhydrase"/>
    <property type="match status" value="1"/>
</dbReference>
<gene>
    <name evidence="8" type="ORF">MNEG_4633</name>
</gene>
<evidence type="ECO:0000259" key="7">
    <source>
        <dbReference type="PROSITE" id="PS51144"/>
    </source>
</evidence>